<reference evidence="3" key="1">
    <citation type="journal article" date="2019" name="Int. J. Syst. Evol. Microbiol.">
        <title>The Global Catalogue of Microorganisms (GCM) 10K type strain sequencing project: providing services to taxonomists for standard genome sequencing and annotation.</title>
        <authorList>
            <consortium name="The Broad Institute Genomics Platform"/>
            <consortium name="The Broad Institute Genome Sequencing Center for Infectious Disease"/>
            <person name="Wu L."/>
            <person name="Ma J."/>
        </authorList>
    </citation>
    <scope>NUCLEOTIDE SEQUENCE [LARGE SCALE GENOMIC DNA]</scope>
    <source>
        <strain evidence="3">PCU 266</strain>
    </source>
</reference>
<evidence type="ECO:0000256" key="1">
    <source>
        <dbReference type="SAM" id="Phobius"/>
    </source>
</evidence>
<keyword evidence="1" id="KW-0812">Transmembrane</keyword>
<keyword evidence="1" id="KW-0472">Membrane</keyword>
<protein>
    <recommendedName>
        <fullName evidence="4">Integral membrane protein</fullName>
    </recommendedName>
</protein>
<keyword evidence="1" id="KW-1133">Transmembrane helix</keyword>
<evidence type="ECO:0000313" key="2">
    <source>
        <dbReference type="EMBL" id="MFC5151463.1"/>
    </source>
</evidence>
<comment type="caution">
    <text evidence="2">The sequence shown here is derived from an EMBL/GenBank/DDBJ whole genome shotgun (WGS) entry which is preliminary data.</text>
</comment>
<sequence length="228" mass="22878">MDVSGAQLRAVRAAIFTALVVTLSAASHVLLSGVPLPWTTVAGLSAGVFAVAYALSGRERGFWRIASLLVPLELAADTVFTSGQDLCYGPGGGPVAGSLRALGFDVLCGGVGGGLPGVSAAQPGAAALTAAPHDPALPWLLLAAHVGVGLLAAAWLWHGEAALAALLRTVGALAFRPLLIAVAVVATAHPAVRRRVRALTRPAVSRTRALVHSVGRRGPPPCPAAALG</sequence>
<dbReference type="RefSeq" id="WP_344475342.1">
    <property type="nucleotide sequence ID" value="NZ_BAAASB010000005.1"/>
</dbReference>
<name>A0ABW0ACJ8_9ACTN</name>
<gene>
    <name evidence="2" type="ORF">ACFPRH_06945</name>
</gene>
<dbReference type="Proteomes" id="UP001596160">
    <property type="component" value="Unassembled WGS sequence"/>
</dbReference>
<feature type="transmembrane region" description="Helical" evidence="1">
    <location>
        <begin position="36"/>
        <end position="55"/>
    </location>
</feature>
<evidence type="ECO:0008006" key="4">
    <source>
        <dbReference type="Google" id="ProtNLM"/>
    </source>
</evidence>
<dbReference type="EMBL" id="JBHSKP010000003">
    <property type="protein sequence ID" value="MFC5151463.1"/>
    <property type="molecule type" value="Genomic_DNA"/>
</dbReference>
<feature type="transmembrane region" description="Helical" evidence="1">
    <location>
        <begin position="139"/>
        <end position="158"/>
    </location>
</feature>
<feature type="transmembrane region" description="Helical" evidence="1">
    <location>
        <begin position="12"/>
        <end position="30"/>
    </location>
</feature>
<keyword evidence="3" id="KW-1185">Reference proteome</keyword>
<proteinExistence type="predicted"/>
<organism evidence="2 3">
    <name type="scientific">Streptomyces amakusaensis</name>
    <dbReference type="NCBI Taxonomy" id="67271"/>
    <lineage>
        <taxon>Bacteria</taxon>
        <taxon>Bacillati</taxon>
        <taxon>Actinomycetota</taxon>
        <taxon>Actinomycetes</taxon>
        <taxon>Kitasatosporales</taxon>
        <taxon>Streptomycetaceae</taxon>
        <taxon>Streptomyces</taxon>
    </lineage>
</organism>
<evidence type="ECO:0000313" key="3">
    <source>
        <dbReference type="Proteomes" id="UP001596160"/>
    </source>
</evidence>
<accession>A0ABW0ACJ8</accession>
<feature type="transmembrane region" description="Helical" evidence="1">
    <location>
        <begin position="170"/>
        <end position="192"/>
    </location>
</feature>